<keyword evidence="2" id="KW-1185">Reference proteome</keyword>
<gene>
    <name evidence="1" type="ORF">NLG97_g7152</name>
</gene>
<sequence length="243" mass="26411">MQPSSLSLSSLLGFVTLTAAHMQMSDPPPFRSKHNPHTTDVDYNMNNPLNADGSNYPCKGYQSLLGTDQGASVATWQAGGNYSFTVEGSATHNGGSCQASLSYDGGNTFKTIHSYIGNCPLQSTWPFVLPNDTPAGDAVFAWTWFNNIGNREMYMNCAHVTITNAAAGKREEKHPRDFTLDERSPSDPFSGRPANFIANVGNGCATVEGADVLFPHRARTWTTFPPRHRPLLATVPTRNGAIW</sequence>
<comment type="caution">
    <text evidence="1">The sequence shown here is derived from an EMBL/GenBank/DDBJ whole genome shotgun (WGS) entry which is preliminary data.</text>
</comment>
<dbReference type="EMBL" id="JANAKD010001054">
    <property type="protein sequence ID" value="KAJ3484071.1"/>
    <property type="molecule type" value="Genomic_DNA"/>
</dbReference>
<name>A0ACC1QPY7_9HYPO</name>
<protein>
    <submittedName>
        <fullName evidence="1">Uncharacterized protein</fullName>
    </submittedName>
</protein>
<dbReference type="Proteomes" id="UP001148737">
    <property type="component" value="Unassembled WGS sequence"/>
</dbReference>
<reference evidence="1" key="1">
    <citation type="submission" date="2022-07" db="EMBL/GenBank/DDBJ databases">
        <title>Genome Sequence of Lecanicillium saksenae.</title>
        <authorList>
            <person name="Buettner E."/>
        </authorList>
    </citation>
    <scope>NUCLEOTIDE SEQUENCE</scope>
    <source>
        <strain evidence="1">VT-O1</strain>
    </source>
</reference>
<evidence type="ECO:0000313" key="1">
    <source>
        <dbReference type="EMBL" id="KAJ3484071.1"/>
    </source>
</evidence>
<organism evidence="1 2">
    <name type="scientific">Lecanicillium saksenae</name>
    <dbReference type="NCBI Taxonomy" id="468837"/>
    <lineage>
        <taxon>Eukaryota</taxon>
        <taxon>Fungi</taxon>
        <taxon>Dikarya</taxon>
        <taxon>Ascomycota</taxon>
        <taxon>Pezizomycotina</taxon>
        <taxon>Sordariomycetes</taxon>
        <taxon>Hypocreomycetidae</taxon>
        <taxon>Hypocreales</taxon>
        <taxon>Cordycipitaceae</taxon>
        <taxon>Lecanicillium</taxon>
    </lineage>
</organism>
<evidence type="ECO:0000313" key="2">
    <source>
        <dbReference type="Proteomes" id="UP001148737"/>
    </source>
</evidence>
<proteinExistence type="predicted"/>
<accession>A0ACC1QPY7</accession>